<keyword evidence="2" id="KW-1185">Reference proteome</keyword>
<reference evidence="1 2" key="1">
    <citation type="submission" date="2016-07" db="EMBL/GenBank/DDBJ databases">
        <title>Pervasive Adenine N6-methylation of Active Genes in Fungi.</title>
        <authorList>
            <consortium name="DOE Joint Genome Institute"/>
            <person name="Mondo S.J."/>
            <person name="Dannebaum R.O."/>
            <person name="Kuo R.C."/>
            <person name="Labutti K."/>
            <person name="Haridas S."/>
            <person name="Kuo A."/>
            <person name="Salamov A."/>
            <person name="Ahrendt S.R."/>
            <person name="Lipzen A."/>
            <person name="Sullivan W."/>
            <person name="Andreopoulos W.B."/>
            <person name="Clum A."/>
            <person name="Lindquist E."/>
            <person name="Daum C."/>
            <person name="Ramamoorthy G.K."/>
            <person name="Gryganskyi A."/>
            <person name="Culley D."/>
            <person name="Magnuson J.K."/>
            <person name="James T.Y."/>
            <person name="O'Malley M.A."/>
            <person name="Stajich J.E."/>
            <person name="Spatafora J.W."/>
            <person name="Visel A."/>
            <person name="Grigoriev I.V."/>
        </authorList>
    </citation>
    <scope>NUCLEOTIDE SEQUENCE [LARGE SCALE GENOMIC DNA]</scope>
    <source>
        <strain evidence="1 2">CBS 115471</strain>
    </source>
</reference>
<accession>A0A1Y2A1D6</accession>
<organism evidence="1 2">
    <name type="scientific">Clohesyomyces aquaticus</name>
    <dbReference type="NCBI Taxonomy" id="1231657"/>
    <lineage>
        <taxon>Eukaryota</taxon>
        <taxon>Fungi</taxon>
        <taxon>Dikarya</taxon>
        <taxon>Ascomycota</taxon>
        <taxon>Pezizomycotina</taxon>
        <taxon>Dothideomycetes</taxon>
        <taxon>Pleosporomycetidae</taxon>
        <taxon>Pleosporales</taxon>
        <taxon>Lindgomycetaceae</taxon>
        <taxon>Clohesyomyces</taxon>
    </lineage>
</organism>
<proteinExistence type="predicted"/>
<gene>
    <name evidence="1" type="ORF">BCR34DRAFT_153544</name>
</gene>
<evidence type="ECO:0000313" key="1">
    <source>
        <dbReference type="EMBL" id="ORY15845.1"/>
    </source>
</evidence>
<dbReference type="Proteomes" id="UP000193144">
    <property type="component" value="Unassembled WGS sequence"/>
</dbReference>
<comment type="caution">
    <text evidence="1">The sequence shown here is derived from an EMBL/GenBank/DDBJ whole genome shotgun (WGS) entry which is preliminary data.</text>
</comment>
<dbReference type="AlphaFoldDB" id="A0A1Y2A1D6"/>
<evidence type="ECO:0000313" key="2">
    <source>
        <dbReference type="Proteomes" id="UP000193144"/>
    </source>
</evidence>
<sequence length="265" mass="28676">MRSTRAVFRSASSLRARHVATTLASWSAETPAVEDLLWSRSRGAPGEHARVHCRQCQSRASPACVRAARTNDGRVARQASGSGRSLGSGAGAAVGQSWVAQAWLLHLGLATRRASAQNASPFSKLLRRPVSHSTLVPSYFYLVSPTPPRSPLPISCCVFLHLACRFLLGPVSSTATASDRLQHRRIASWRADPGKRYRRASVAHSNKSPSCLQHLHSFSSPAQPTACESPRSNTASTNRHGCASILDRRLFGWPDDTALPLARLL</sequence>
<protein>
    <submittedName>
        <fullName evidence="1">Uncharacterized protein</fullName>
    </submittedName>
</protein>
<name>A0A1Y2A1D6_9PLEO</name>
<dbReference type="EMBL" id="MCFA01000022">
    <property type="protein sequence ID" value="ORY15845.1"/>
    <property type="molecule type" value="Genomic_DNA"/>
</dbReference>